<dbReference type="SUPFAM" id="SSF111038">
    <property type="entry name" value="YjbQ-like"/>
    <property type="match status" value="1"/>
</dbReference>
<organism evidence="2 3">
    <name type="scientific">Microbaculum marinisediminis</name>
    <dbReference type="NCBI Taxonomy" id="2931392"/>
    <lineage>
        <taxon>Bacteria</taxon>
        <taxon>Pseudomonadati</taxon>
        <taxon>Pseudomonadota</taxon>
        <taxon>Alphaproteobacteria</taxon>
        <taxon>Hyphomicrobiales</taxon>
        <taxon>Tepidamorphaceae</taxon>
        <taxon>Microbaculum</taxon>
    </lineage>
</organism>
<dbReference type="PROSITE" id="PS01314">
    <property type="entry name" value="UPF0047"/>
    <property type="match status" value="1"/>
</dbReference>
<dbReference type="InterPro" id="IPR035917">
    <property type="entry name" value="YjbQ-like_sf"/>
</dbReference>
<reference evidence="2 3" key="1">
    <citation type="submission" date="2022-04" db="EMBL/GenBank/DDBJ databases">
        <authorList>
            <person name="Ye Y.-Q."/>
            <person name="Du Z.-J."/>
        </authorList>
    </citation>
    <scope>NUCLEOTIDE SEQUENCE [LARGE SCALE GENOMIC DNA]</scope>
    <source>
        <strain evidence="2 3">A6E488</strain>
    </source>
</reference>
<dbReference type="Proteomes" id="UP001320898">
    <property type="component" value="Unassembled WGS sequence"/>
</dbReference>
<dbReference type="PIRSF" id="PIRSF004681">
    <property type="entry name" value="UCP004681"/>
    <property type="match status" value="1"/>
</dbReference>
<dbReference type="EMBL" id="JALIDZ010000001">
    <property type="protein sequence ID" value="MCT8970669.1"/>
    <property type="molecule type" value="Genomic_DNA"/>
</dbReference>
<dbReference type="AlphaFoldDB" id="A0AAW5QWG9"/>
<dbReference type="PANTHER" id="PTHR30615:SF8">
    <property type="entry name" value="UPF0047 PROTEIN C4A8.02C"/>
    <property type="match status" value="1"/>
</dbReference>
<dbReference type="Gene3D" id="2.60.120.460">
    <property type="entry name" value="YjbQ-like"/>
    <property type="match status" value="1"/>
</dbReference>
<gene>
    <name evidence="2" type="ORF">MUB46_02235</name>
</gene>
<dbReference type="InterPro" id="IPR001602">
    <property type="entry name" value="UPF0047_YjbQ-like"/>
</dbReference>
<evidence type="ECO:0000313" key="2">
    <source>
        <dbReference type="EMBL" id="MCT8970669.1"/>
    </source>
</evidence>
<comment type="similarity">
    <text evidence="1">Belongs to the UPF0047 family.</text>
</comment>
<dbReference type="PANTHER" id="PTHR30615">
    <property type="entry name" value="UNCHARACTERIZED PROTEIN YJBQ-RELATED"/>
    <property type="match status" value="1"/>
</dbReference>
<sequence>MIVQHVDMIALTTHGQGFVDVTGEIAHWLAARTDGDGLVTLFLRHTSASLTIQENADPDVLRDLADTLDRLAPRDLPYLHSSEGPDDMPAHIRTMLTATSLAVPVKAGRMMLGTWQAIYLVEHRDRPHRREIALHFIGEARRR</sequence>
<proteinExistence type="inferred from homology"/>
<accession>A0AAW5QWG9</accession>
<evidence type="ECO:0000256" key="1">
    <source>
        <dbReference type="ARBA" id="ARBA00005534"/>
    </source>
</evidence>
<dbReference type="Pfam" id="PF01894">
    <property type="entry name" value="YjbQ"/>
    <property type="match status" value="1"/>
</dbReference>
<name>A0AAW5QWG9_9HYPH</name>
<dbReference type="NCBIfam" id="TIGR00149">
    <property type="entry name" value="TIGR00149_YjbQ"/>
    <property type="match status" value="1"/>
</dbReference>
<comment type="caution">
    <text evidence="2">The sequence shown here is derived from an EMBL/GenBank/DDBJ whole genome shotgun (WGS) entry which is preliminary data.</text>
</comment>
<protein>
    <submittedName>
        <fullName evidence="2">Secondary thiamine-phosphate synthase enzyme YjbQ</fullName>
    </submittedName>
</protein>
<dbReference type="RefSeq" id="WP_261614233.1">
    <property type="nucleotide sequence ID" value="NZ_JALIDZ010000001.1"/>
</dbReference>
<evidence type="ECO:0000313" key="3">
    <source>
        <dbReference type="Proteomes" id="UP001320898"/>
    </source>
</evidence>
<keyword evidence="3" id="KW-1185">Reference proteome</keyword>